<dbReference type="GO" id="GO:0015074">
    <property type="term" value="P:DNA integration"/>
    <property type="evidence" value="ECO:0007669"/>
    <property type="project" value="InterPro"/>
</dbReference>
<dbReference type="PROSITE" id="PS51898">
    <property type="entry name" value="TYR_RECOMBINASE"/>
    <property type="match status" value="1"/>
</dbReference>
<dbReference type="Pfam" id="PF00589">
    <property type="entry name" value="Phage_integrase"/>
    <property type="match status" value="1"/>
</dbReference>
<keyword evidence="1" id="KW-0233">DNA recombination</keyword>
<reference evidence="3" key="2">
    <citation type="journal article" date="2014" name="ISME J.">
        <title>Microbial stratification in low pH oxic and suboxic macroscopic growths along an acid mine drainage.</title>
        <authorList>
            <person name="Mendez-Garcia C."/>
            <person name="Mesa V."/>
            <person name="Sprenger R.R."/>
            <person name="Richter M."/>
            <person name="Diez M.S."/>
            <person name="Solano J."/>
            <person name="Bargiela R."/>
            <person name="Golyshina O.V."/>
            <person name="Manteca A."/>
            <person name="Ramos J.L."/>
            <person name="Gallego J.R."/>
            <person name="Llorente I."/>
            <person name="Martins Dos Santos V.A."/>
            <person name="Jensen O.N."/>
            <person name="Pelaez A.I."/>
            <person name="Sanchez J."/>
            <person name="Ferrer M."/>
        </authorList>
    </citation>
    <scope>NUCLEOTIDE SEQUENCE</scope>
</reference>
<evidence type="ECO:0000259" key="2">
    <source>
        <dbReference type="PROSITE" id="PS51898"/>
    </source>
</evidence>
<dbReference type="InterPro" id="IPR011010">
    <property type="entry name" value="DNA_brk_join_enz"/>
</dbReference>
<name>T1AZ95_9ZZZZ</name>
<proteinExistence type="predicted"/>
<gene>
    <name evidence="3" type="ORF">B2A_03152</name>
</gene>
<dbReference type="GO" id="GO:0006310">
    <property type="term" value="P:DNA recombination"/>
    <property type="evidence" value="ECO:0007669"/>
    <property type="project" value="UniProtKB-KW"/>
</dbReference>
<dbReference type="AlphaFoldDB" id="T1AZ95"/>
<sequence>MRSAVGALSSAVERLVRNEEAAGAIPAESTKLLGKKFYQEPDASFGCKPVSGSGCDYQLKADFHQASRCGSKQQFAHIKGKLERSLPYLPKHDLVEIRKIIIAQFKKRFQRSRVPKYGSLNKGFDEQEISTFFRVIKNPKFHLLFSYQAQLGLRLGEARKINIKDIKFESRELVVKTEKAMTLDTLLIPAPLFKETLDYIKANTKAIETAAGYLFFKEKGKGRTSEPYLDEGYVRNQFTAFINEAGLDEVYDTSDESIPNKDSRKLHRLTTHSLRHYAITHFAEQNNGNVFLTSKFARHKQPTLTMTYINTNKKQLYDGIDGAFGVSQAITLKAKLSKT</sequence>
<feature type="domain" description="Tyr recombinase" evidence="2">
    <location>
        <begin position="119"/>
        <end position="321"/>
    </location>
</feature>
<dbReference type="SUPFAM" id="SSF56349">
    <property type="entry name" value="DNA breaking-rejoining enzymes"/>
    <property type="match status" value="1"/>
</dbReference>
<organism evidence="3">
    <name type="scientific">mine drainage metagenome</name>
    <dbReference type="NCBI Taxonomy" id="410659"/>
    <lineage>
        <taxon>unclassified sequences</taxon>
        <taxon>metagenomes</taxon>
        <taxon>ecological metagenomes</taxon>
    </lineage>
</organism>
<dbReference type="InterPro" id="IPR002104">
    <property type="entry name" value="Integrase_catalytic"/>
</dbReference>
<dbReference type="EMBL" id="AUZZ01002111">
    <property type="protein sequence ID" value="EQD61658.1"/>
    <property type="molecule type" value="Genomic_DNA"/>
</dbReference>
<reference evidence="3" key="1">
    <citation type="submission" date="2013-08" db="EMBL/GenBank/DDBJ databases">
        <authorList>
            <person name="Mendez C."/>
            <person name="Richter M."/>
            <person name="Ferrer M."/>
            <person name="Sanchez J."/>
        </authorList>
    </citation>
    <scope>NUCLEOTIDE SEQUENCE</scope>
</reference>
<comment type="caution">
    <text evidence="3">The sequence shown here is derived from an EMBL/GenBank/DDBJ whole genome shotgun (WGS) entry which is preliminary data.</text>
</comment>
<evidence type="ECO:0000256" key="1">
    <source>
        <dbReference type="ARBA" id="ARBA00023172"/>
    </source>
</evidence>
<dbReference type="InterPro" id="IPR013762">
    <property type="entry name" value="Integrase-like_cat_sf"/>
</dbReference>
<accession>T1AZ95</accession>
<protein>
    <submittedName>
        <fullName evidence="3">Integrase family protein</fullName>
    </submittedName>
</protein>
<evidence type="ECO:0000313" key="3">
    <source>
        <dbReference type="EMBL" id="EQD61658.1"/>
    </source>
</evidence>
<dbReference type="CDD" id="cd00397">
    <property type="entry name" value="DNA_BRE_C"/>
    <property type="match status" value="1"/>
</dbReference>
<dbReference type="Gene3D" id="1.10.443.10">
    <property type="entry name" value="Intergrase catalytic core"/>
    <property type="match status" value="1"/>
</dbReference>
<dbReference type="GO" id="GO:0003677">
    <property type="term" value="F:DNA binding"/>
    <property type="evidence" value="ECO:0007669"/>
    <property type="project" value="InterPro"/>
</dbReference>